<dbReference type="RefSeq" id="XP_039134306.1">
    <property type="nucleotide sequence ID" value="XM_039278372.1"/>
</dbReference>
<name>A0AB40C3F6_DIOCR</name>
<gene>
    <name evidence="4" type="primary">LOC120271694</name>
</gene>
<sequence length="216" mass="25190">MDCCLSAPKQQENSNSGDDSYHDGPGTNVNPPHHQPSQPPDGETVPFRQYTLEELSAATHEFARAPVHYLSRRRRTPEHHLQGHLDGGQQIAVKRFSKYAWPDEEQFREQAIKAGRLRHRRLARLIGYCFQEDMRLLVAEFMPNDSLTRRLLYSTTDKTMEWSMRLRVTFYIAEALEYCINEGQALYFDLNSNKVRFDKAIFVTLKPNKLCWFHST</sequence>
<dbReference type="GO" id="GO:0005524">
    <property type="term" value="F:ATP binding"/>
    <property type="evidence" value="ECO:0007669"/>
    <property type="project" value="UniProtKB-KW"/>
</dbReference>
<evidence type="ECO:0000256" key="1">
    <source>
        <dbReference type="SAM" id="MobiDB-lite"/>
    </source>
</evidence>
<dbReference type="InterPro" id="IPR001245">
    <property type="entry name" value="Ser-Thr/Tyr_kinase_cat_dom"/>
</dbReference>
<protein>
    <submittedName>
        <fullName evidence="4">Serine/threonine-protein kinase BSK1-2-like</fullName>
    </submittedName>
</protein>
<dbReference type="PANTHER" id="PTHR45863:SF22">
    <property type="entry name" value="SERINE_THREONINE-PROTEIN KINASE BSK1"/>
    <property type="match status" value="1"/>
</dbReference>
<dbReference type="InterPro" id="IPR045845">
    <property type="entry name" value="BSK"/>
</dbReference>
<feature type="compositionally biased region" description="Polar residues" evidence="1">
    <location>
        <begin position="8"/>
        <end position="18"/>
    </location>
</feature>
<evidence type="ECO:0000313" key="4">
    <source>
        <dbReference type="RefSeq" id="XP_039134306.1"/>
    </source>
</evidence>
<evidence type="ECO:0000313" key="3">
    <source>
        <dbReference type="Proteomes" id="UP001515500"/>
    </source>
</evidence>
<proteinExistence type="predicted"/>
<dbReference type="GO" id="GO:0004672">
    <property type="term" value="F:protein kinase activity"/>
    <property type="evidence" value="ECO:0007669"/>
    <property type="project" value="InterPro"/>
</dbReference>
<feature type="region of interest" description="Disordered" evidence="1">
    <location>
        <begin position="1"/>
        <end position="45"/>
    </location>
</feature>
<accession>A0AB40C3F6</accession>
<dbReference type="SUPFAM" id="SSF56112">
    <property type="entry name" value="Protein kinase-like (PK-like)"/>
    <property type="match status" value="1"/>
</dbReference>
<dbReference type="GO" id="GO:0009742">
    <property type="term" value="P:brassinosteroid mediated signaling pathway"/>
    <property type="evidence" value="ECO:0007669"/>
    <property type="project" value="InterPro"/>
</dbReference>
<dbReference type="GO" id="GO:0012505">
    <property type="term" value="C:endomembrane system"/>
    <property type="evidence" value="ECO:0007669"/>
    <property type="project" value="UniProtKB-SubCell"/>
</dbReference>
<dbReference type="PANTHER" id="PTHR45863">
    <property type="entry name" value="SERINE/THREONINE-PROTEIN KINASE BSK5"/>
    <property type="match status" value="1"/>
</dbReference>
<dbReference type="Pfam" id="PF07714">
    <property type="entry name" value="PK_Tyr_Ser-Thr"/>
    <property type="match status" value="1"/>
</dbReference>
<keyword evidence="3" id="KW-1185">Reference proteome</keyword>
<organism evidence="3 4">
    <name type="scientific">Dioscorea cayennensis subsp. rotundata</name>
    <name type="common">White Guinea yam</name>
    <name type="synonym">Dioscorea rotundata</name>
    <dbReference type="NCBI Taxonomy" id="55577"/>
    <lineage>
        <taxon>Eukaryota</taxon>
        <taxon>Viridiplantae</taxon>
        <taxon>Streptophyta</taxon>
        <taxon>Embryophyta</taxon>
        <taxon>Tracheophyta</taxon>
        <taxon>Spermatophyta</taxon>
        <taxon>Magnoliopsida</taxon>
        <taxon>Liliopsida</taxon>
        <taxon>Dioscoreales</taxon>
        <taxon>Dioscoreaceae</taxon>
        <taxon>Dioscorea</taxon>
    </lineage>
</organism>
<feature type="domain" description="Protein kinase" evidence="2">
    <location>
        <begin position="53"/>
        <end position="216"/>
    </location>
</feature>
<dbReference type="AlphaFoldDB" id="A0AB40C3F6"/>
<dbReference type="Proteomes" id="UP001515500">
    <property type="component" value="Chromosome 11"/>
</dbReference>
<reference evidence="4" key="1">
    <citation type="submission" date="2025-08" db="UniProtKB">
        <authorList>
            <consortium name="RefSeq"/>
        </authorList>
    </citation>
    <scope>IDENTIFICATION</scope>
</reference>
<dbReference type="GeneID" id="120271694"/>
<dbReference type="Gene3D" id="3.30.200.20">
    <property type="entry name" value="Phosphorylase Kinase, domain 1"/>
    <property type="match status" value="1"/>
</dbReference>
<dbReference type="InterPro" id="IPR011009">
    <property type="entry name" value="Kinase-like_dom_sf"/>
</dbReference>
<evidence type="ECO:0000259" key="2">
    <source>
        <dbReference type="PROSITE" id="PS50011"/>
    </source>
</evidence>
<dbReference type="PROSITE" id="PS50011">
    <property type="entry name" value="PROTEIN_KINASE_DOM"/>
    <property type="match status" value="1"/>
</dbReference>
<dbReference type="InterPro" id="IPR000719">
    <property type="entry name" value="Prot_kinase_dom"/>
</dbReference>